<dbReference type="Proteomes" id="UP000263833">
    <property type="component" value="Unassembled WGS sequence"/>
</dbReference>
<comment type="caution">
    <text evidence="2">The sequence shown here is derived from an EMBL/GenBank/DDBJ whole genome shotgun (WGS) entry which is preliminary data.</text>
</comment>
<evidence type="ECO:0000313" key="3">
    <source>
        <dbReference type="Proteomes" id="UP000263833"/>
    </source>
</evidence>
<dbReference type="InterPro" id="IPR009560">
    <property type="entry name" value="DUF1176"/>
</dbReference>
<dbReference type="EMBL" id="QRGP01000001">
    <property type="protein sequence ID" value="RDV07263.1"/>
    <property type="molecule type" value="Genomic_DNA"/>
</dbReference>
<reference evidence="3" key="1">
    <citation type="submission" date="2018-08" db="EMBL/GenBank/DDBJ databases">
        <authorList>
            <person name="Kim S.-J."/>
            <person name="Jung G.-Y."/>
        </authorList>
    </citation>
    <scope>NUCLEOTIDE SEQUENCE [LARGE SCALE GENOMIC DNA]</scope>
    <source>
        <strain evidence="3">GY_G</strain>
    </source>
</reference>
<evidence type="ECO:0000256" key="1">
    <source>
        <dbReference type="SAM" id="MobiDB-lite"/>
    </source>
</evidence>
<feature type="compositionally biased region" description="Basic and acidic residues" evidence="1">
    <location>
        <begin position="219"/>
        <end position="231"/>
    </location>
</feature>
<sequence length="365" mass="40391">MGGWNALIADGTRQCEESWTMMPQFLPLAAILSQSLYSEPQPEDIAVYQNWITGCDNMRNCAAVALQAPTSGTDGNTDHLEAMVEIPLAAHIAPTVAFRFPATLRHRPDLRIFVDQLEVPLSSAGIGHFKIAGAKARRIVQSMRKGQWVYLRDVKGEAVARTSLAGLTAALLRIDKQQGKLETPDAIVRRGKRIAYDDLPGYSVSLSRPAVPTSPPTEPKSKALDDNREQCGGDAPEETSKPSFVRLDSDNSLAIVPWACGSGAYVRYSSIMIISNQGEIRPAEFDYDNGITGDGPSNVQAEVIWLEKERVLESATRFRAIGDCGRTDRYIWDGYKFRLSEQLVMPECRGSFDRIRVWKTEVADR</sequence>
<organism evidence="2 3">
    <name type="scientific">Sphingorhabdus pulchriflava</name>
    <dbReference type="NCBI Taxonomy" id="2292257"/>
    <lineage>
        <taxon>Bacteria</taxon>
        <taxon>Pseudomonadati</taxon>
        <taxon>Pseudomonadota</taxon>
        <taxon>Alphaproteobacteria</taxon>
        <taxon>Sphingomonadales</taxon>
        <taxon>Sphingomonadaceae</taxon>
        <taxon>Sphingorhabdus</taxon>
    </lineage>
</organism>
<dbReference type="AlphaFoldDB" id="A0A371BIP8"/>
<proteinExistence type="predicted"/>
<dbReference type="Pfam" id="PF06674">
    <property type="entry name" value="DUF1176"/>
    <property type="match status" value="1"/>
</dbReference>
<feature type="region of interest" description="Disordered" evidence="1">
    <location>
        <begin position="205"/>
        <end position="243"/>
    </location>
</feature>
<name>A0A371BIP8_9SPHN</name>
<protein>
    <submittedName>
        <fullName evidence="2">DUF1176 domain-containing protein</fullName>
    </submittedName>
</protein>
<keyword evidence="3" id="KW-1185">Reference proteome</keyword>
<accession>A0A371BIP8</accession>
<gene>
    <name evidence="2" type="ORF">DXH95_07830</name>
</gene>
<dbReference type="OrthoDB" id="330924at2"/>
<evidence type="ECO:0000313" key="2">
    <source>
        <dbReference type="EMBL" id="RDV07263.1"/>
    </source>
</evidence>